<reference evidence="2 3" key="1">
    <citation type="submission" date="2020-03" db="EMBL/GenBank/DDBJ databases">
        <title>Soil Listeria distribution.</title>
        <authorList>
            <person name="Liao J."/>
            <person name="Wiedmann M."/>
        </authorList>
    </citation>
    <scope>NUCLEOTIDE SEQUENCE [LARGE SCALE GENOMIC DNA]</scope>
    <source>
        <strain evidence="2 3">FSL L7-1523</strain>
    </source>
</reference>
<evidence type="ECO:0000313" key="2">
    <source>
        <dbReference type="EMBL" id="MBC1499695.1"/>
    </source>
</evidence>
<feature type="signal peptide" evidence="1">
    <location>
        <begin position="1"/>
        <end position="30"/>
    </location>
</feature>
<protein>
    <submittedName>
        <fullName evidence="2">Uncharacterized protein</fullName>
    </submittedName>
</protein>
<sequence length="207" mass="22099">MNKKTVKFVAPILATSLVFATLGPAVSVYADETNGNNVEENVPTVDVLTDSDVLVADQYISFNAESGKFVIDYSLVNVFSAEKVKLIEEQVSLTNNQIKESKPDLSVVVSAADPSGQESRLNASGLLRSAGVNSITYHWNYARIKVNASNLRYAIGAGLVMGSTYVPARLVIAACGIAGLATSNIKNGIWFDYNYLIGVLCGKAGKQ</sequence>
<proteinExistence type="predicted"/>
<dbReference type="EMBL" id="JAARRL010000004">
    <property type="protein sequence ID" value="MBC1499695.1"/>
    <property type="molecule type" value="Genomic_DNA"/>
</dbReference>
<organism evidence="2 3">
    <name type="scientific">Listeria weihenstephanensis</name>
    <dbReference type="NCBI Taxonomy" id="1006155"/>
    <lineage>
        <taxon>Bacteria</taxon>
        <taxon>Bacillati</taxon>
        <taxon>Bacillota</taxon>
        <taxon>Bacilli</taxon>
        <taxon>Bacillales</taxon>
        <taxon>Listeriaceae</taxon>
        <taxon>Listeria</taxon>
    </lineage>
</organism>
<evidence type="ECO:0000313" key="3">
    <source>
        <dbReference type="Proteomes" id="UP000564536"/>
    </source>
</evidence>
<dbReference type="RefSeq" id="WP_185424700.1">
    <property type="nucleotide sequence ID" value="NZ_JAARRL010000004.1"/>
</dbReference>
<gene>
    <name evidence="2" type="ORF">HB943_03695</name>
</gene>
<keyword evidence="1" id="KW-0732">Signal</keyword>
<feature type="chain" id="PRO_5032347223" evidence="1">
    <location>
        <begin position="31"/>
        <end position="207"/>
    </location>
</feature>
<dbReference type="AlphaFoldDB" id="A0A841Z392"/>
<name>A0A841Z392_9LIST</name>
<comment type="caution">
    <text evidence="2">The sequence shown here is derived from an EMBL/GenBank/DDBJ whole genome shotgun (WGS) entry which is preliminary data.</text>
</comment>
<accession>A0A841Z392</accession>
<dbReference type="Proteomes" id="UP000564536">
    <property type="component" value="Unassembled WGS sequence"/>
</dbReference>
<evidence type="ECO:0000256" key="1">
    <source>
        <dbReference type="SAM" id="SignalP"/>
    </source>
</evidence>